<dbReference type="Proteomes" id="UP001385951">
    <property type="component" value="Unassembled WGS sequence"/>
</dbReference>
<feature type="chain" id="PRO_5043586789" evidence="1">
    <location>
        <begin position="21"/>
        <end position="144"/>
    </location>
</feature>
<sequence>MQLTLTKLFTIATAVAAAGALPASETKADDAAASPIHPAIGAPSPAIQPAPQDFNVGTVWTDANMGGSAGSITVDGIPSSCRNFIAPFIDSISSIQVESGIRCVFFVDSNCNGAQLTVQNGAFVANLAGTNFQDSISSVQCFSV</sequence>
<dbReference type="AlphaFoldDB" id="A0AAW0G600"/>
<name>A0AAW0G600_9APHY</name>
<organism evidence="2 3">
    <name type="scientific">Cerrena zonata</name>
    <dbReference type="NCBI Taxonomy" id="2478898"/>
    <lineage>
        <taxon>Eukaryota</taxon>
        <taxon>Fungi</taxon>
        <taxon>Dikarya</taxon>
        <taxon>Basidiomycota</taxon>
        <taxon>Agaricomycotina</taxon>
        <taxon>Agaricomycetes</taxon>
        <taxon>Polyporales</taxon>
        <taxon>Cerrenaceae</taxon>
        <taxon>Cerrena</taxon>
    </lineage>
</organism>
<gene>
    <name evidence="2" type="ORF">QCA50_008611</name>
</gene>
<keyword evidence="3" id="KW-1185">Reference proteome</keyword>
<evidence type="ECO:0000256" key="1">
    <source>
        <dbReference type="SAM" id="SignalP"/>
    </source>
</evidence>
<comment type="caution">
    <text evidence="2">The sequence shown here is derived from an EMBL/GenBank/DDBJ whole genome shotgun (WGS) entry which is preliminary data.</text>
</comment>
<proteinExistence type="predicted"/>
<evidence type="ECO:0000313" key="2">
    <source>
        <dbReference type="EMBL" id="KAK7688241.1"/>
    </source>
</evidence>
<dbReference type="SUPFAM" id="SSF49695">
    <property type="entry name" value="gamma-Crystallin-like"/>
    <property type="match status" value="1"/>
</dbReference>
<evidence type="ECO:0000313" key="3">
    <source>
        <dbReference type="Proteomes" id="UP001385951"/>
    </source>
</evidence>
<feature type="signal peptide" evidence="1">
    <location>
        <begin position="1"/>
        <end position="20"/>
    </location>
</feature>
<reference evidence="2 3" key="1">
    <citation type="submission" date="2022-09" db="EMBL/GenBank/DDBJ databases">
        <authorList>
            <person name="Palmer J.M."/>
        </authorList>
    </citation>
    <scope>NUCLEOTIDE SEQUENCE [LARGE SCALE GENOMIC DNA]</scope>
    <source>
        <strain evidence="2 3">DSM 7382</strain>
    </source>
</reference>
<protein>
    <submittedName>
        <fullName evidence="2">Uncharacterized protein</fullName>
    </submittedName>
</protein>
<accession>A0AAW0G600</accession>
<keyword evidence="1" id="KW-0732">Signal</keyword>
<dbReference type="Gene3D" id="2.60.20.10">
    <property type="entry name" value="Crystallins"/>
    <property type="match status" value="1"/>
</dbReference>
<dbReference type="EMBL" id="JASBNA010000011">
    <property type="protein sequence ID" value="KAK7688241.1"/>
    <property type="molecule type" value="Genomic_DNA"/>
</dbReference>
<dbReference type="InterPro" id="IPR011024">
    <property type="entry name" value="G_crystallin-like"/>
</dbReference>